<dbReference type="AlphaFoldDB" id="A0A853C6B8"/>
<evidence type="ECO:0000313" key="2">
    <source>
        <dbReference type="Proteomes" id="UP000530424"/>
    </source>
</evidence>
<dbReference type="InterPro" id="IPR029058">
    <property type="entry name" value="AB_hydrolase_fold"/>
</dbReference>
<dbReference type="SUPFAM" id="SSF53474">
    <property type="entry name" value="alpha/beta-Hydrolases"/>
    <property type="match status" value="1"/>
</dbReference>
<dbReference type="GO" id="GO:0016787">
    <property type="term" value="F:hydrolase activity"/>
    <property type="evidence" value="ECO:0007669"/>
    <property type="project" value="UniProtKB-KW"/>
</dbReference>
<comment type="caution">
    <text evidence="1">The sequence shown here is derived from an EMBL/GenBank/DDBJ whole genome shotgun (WGS) entry which is preliminary data.</text>
</comment>
<reference evidence="1 2" key="1">
    <citation type="submission" date="2020-07" db="EMBL/GenBank/DDBJ databases">
        <title>Sequencing the genomes of 1000 actinobacteria strains.</title>
        <authorList>
            <person name="Klenk H.-P."/>
        </authorList>
    </citation>
    <scope>NUCLEOTIDE SEQUENCE [LARGE SCALE GENOMIC DNA]</scope>
    <source>
        <strain evidence="1 2">DSM 103833</strain>
    </source>
</reference>
<evidence type="ECO:0000313" key="1">
    <source>
        <dbReference type="EMBL" id="NYJ03395.1"/>
    </source>
</evidence>
<keyword evidence="2" id="KW-1185">Reference proteome</keyword>
<dbReference type="RefSeq" id="WP_179669700.1">
    <property type="nucleotide sequence ID" value="NZ_JACCFP010000001.1"/>
</dbReference>
<organism evidence="1 2">
    <name type="scientific">Nocardioides thalensis</name>
    <dbReference type="NCBI Taxonomy" id="1914755"/>
    <lineage>
        <taxon>Bacteria</taxon>
        <taxon>Bacillati</taxon>
        <taxon>Actinomycetota</taxon>
        <taxon>Actinomycetes</taxon>
        <taxon>Propionibacteriales</taxon>
        <taxon>Nocardioidaceae</taxon>
        <taxon>Nocardioides</taxon>
    </lineage>
</organism>
<dbReference type="EMBL" id="JACCFP010000001">
    <property type="protein sequence ID" value="NYJ03395.1"/>
    <property type="molecule type" value="Genomic_DNA"/>
</dbReference>
<proteinExistence type="predicted"/>
<accession>A0A853C6B8</accession>
<gene>
    <name evidence="1" type="ORF">HNR19_004093</name>
</gene>
<name>A0A853C6B8_9ACTN</name>
<sequence>MSRRTALLGTGALGAVAVAGAIGVELEVLPGRWQLYHRLGLDGADGVVPDVEPGRMAMGGLGALHLARLLRPVRVAGVAAISAALWRDPDEAQPGAFASQADFEAVHPFGRQDELDGMAIRIDCGEGDPFYAANRDYVDGFDTRPEGGFERGDHDLGYWRRMAPAQLEFLGGLLAERG</sequence>
<keyword evidence="1" id="KW-0378">Hydrolase</keyword>
<protein>
    <submittedName>
        <fullName evidence="1">S-formylglutathione hydrolase FrmB</fullName>
    </submittedName>
</protein>
<dbReference type="Gene3D" id="3.40.50.1820">
    <property type="entry name" value="alpha/beta hydrolase"/>
    <property type="match status" value="1"/>
</dbReference>
<dbReference type="Proteomes" id="UP000530424">
    <property type="component" value="Unassembled WGS sequence"/>
</dbReference>